<proteinExistence type="predicted"/>
<name>A0A0N5AY87_9BILA</name>
<evidence type="ECO:0000256" key="2">
    <source>
        <dbReference type="SAM" id="MobiDB-lite"/>
    </source>
</evidence>
<feature type="domain" description="C2H2-type" evidence="3">
    <location>
        <begin position="172"/>
        <end position="200"/>
    </location>
</feature>
<feature type="region of interest" description="Disordered" evidence="2">
    <location>
        <begin position="85"/>
        <end position="105"/>
    </location>
</feature>
<reference evidence="5" key="1">
    <citation type="submission" date="2017-02" db="UniProtKB">
        <authorList>
            <consortium name="WormBaseParasite"/>
        </authorList>
    </citation>
    <scope>IDENTIFICATION</scope>
</reference>
<dbReference type="Proteomes" id="UP000046393">
    <property type="component" value="Unplaced"/>
</dbReference>
<dbReference type="WBParaSite" id="SMUV_0000992401-mRNA-1">
    <property type="protein sequence ID" value="SMUV_0000992401-mRNA-1"/>
    <property type="gene ID" value="SMUV_0000992401"/>
</dbReference>
<dbReference type="PANTHER" id="PTHR15021:SF0">
    <property type="entry name" value="DISCO-RELATED, ISOFORM A-RELATED"/>
    <property type="match status" value="1"/>
</dbReference>
<feature type="compositionally biased region" description="Polar residues" evidence="2">
    <location>
        <begin position="222"/>
        <end position="234"/>
    </location>
</feature>
<dbReference type="InterPro" id="IPR040436">
    <property type="entry name" value="Disconnected-like"/>
</dbReference>
<keyword evidence="1" id="KW-0863">Zinc-finger</keyword>
<feature type="region of interest" description="Disordered" evidence="2">
    <location>
        <begin position="296"/>
        <end position="324"/>
    </location>
</feature>
<dbReference type="PANTHER" id="PTHR15021">
    <property type="entry name" value="DISCONNECTED-RELATED"/>
    <property type="match status" value="1"/>
</dbReference>
<keyword evidence="1" id="KW-0862">Zinc</keyword>
<evidence type="ECO:0000313" key="5">
    <source>
        <dbReference type="WBParaSite" id="SMUV_0000992401-mRNA-1"/>
    </source>
</evidence>
<dbReference type="InterPro" id="IPR013087">
    <property type="entry name" value="Znf_C2H2_type"/>
</dbReference>
<dbReference type="GO" id="GO:0006355">
    <property type="term" value="P:regulation of DNA-templated transcription"/>
    <property type="evidence" value="ECO:0007669"/>
    <property type="project" value="TreeGrafter"/>
</dbReference>
<feature type="region of interest" description="Disordered" evidence="2">
    <location>
        <begin position="215"/>
        <end position="254"/>
    </location>
</feature>
<keyword evidence="1" id="KW-0479">Metal-binding</keyword>
<evidence type="ECO:0000313" key="4">
    <source>
        <dbReference type="Proteomes" id="UP000046393"/>
    </source>
</evidence>
<feature type="compositionally biased region" description="Basic and acidic residues" evidence="2">
    <location>
        <begin position="314"/>
        <end position="324"/>
    </location>
</feature>
<protein>
    <submittedName>
        <fullName evidence="5">C2H2-type domain-containing protein</fullName>
    </submittedName>
</protein>
<feature type="region of interest" description="Disordered" evidence="2">
    <location>
        <begin position="1"/>
        <end position="21"/>
    </location>
</feature>
<accession>A0A0N5AY87</accession>
<dbReference type="PROSITE" id="PS50157">
    <property type="entry name" value="ZINC_FINGER_C2H2_2"/>
    <property type="match status" value="1"/>
</dbReference>
<dbReference type="AlphaFoldDB" id="A0A0N5AY87"/>
<feature type="compositionally biased region" description="Polar residues" evidence="2">
    <location>
        <begin position="241"/>
        <end position="253"/>
    </location>
</feature>
<dbReference type="STRING" id="451379.A0A0N5AY87"/>
<dbReference type="PROSITE" id="PS00028">
    <property type="entry name" value="ZINC_FINGER_C2H2_1"/>
    <property type="match status" value="1"/>
</dbReference>
<evidence type="ECO:0000259" key="3">
    <source>
        <dbReference type="PROSITE" id="PS50157"/>
    </source>
</evidence>
<feature type="compositionally biased region" description="Polar residues" evidence="2">
    <location>
        <begin position="94"/>
        <end position="103"/>
    </location>
</feature>
<organism evidence="4 5">
    <name type="scientific">Syphacia muris</name>
    <dbReference type="NCBI Taxonomy" id="451379"/>
    <lineage>
        <taxon>Eukaryota</taxon>
        <taxon>Metazoa</taxon>
        <taxon>Ecdysozoa</taxon>
        <taxon>Nematoda</taxon>
        <taxon>Chromadorea</taxon>
        <taxon>Rhabditida</taxon>
        <taxon>Spirurina</taxon>
        <taxon>Oxyuridomorpha</taxon>
        <taxon>Oxyuroidea</taxon>
        <taxon>Oxyuridae</taxon>
        <taxon>Syphacia</taxon>
    </lineage>
</organism>
<dbReference type="Gene3D" id="3.30.160.60">
    <property type="entry name" value="Classic Zinc Finger"/>
    <property type="match status" value="1"/>
</dbReference>
<dbReference type="GO" id="GO:0008270">
    <property type="term" value="F:zinc ion binding"/>
    <property type="evidence" value="ECO:0007669"/>
    <property type="project" value="UniProtKB-KW"/>
</dbReference>
<keyword evidence="4" id="KW-1185">Reference proteome</keyword>
<dbReference type="SMART" id="SM00355">
    <property type="entry name" value="ZnF_C2H2"/>
    <property type="match status" value="2"/>
</dbReference>
<dbReference type="GO" id="GO:0005634">
    <property type="term" value="C:nucleus"/>
    <property type="evidence" value="ECO:0007669"/>
    <property type="project" value="TreeGrafter"/>
</dbReference>
<feature type="compositionally biased region" description="Polar residues" evidence="2">
    <location>
        <begin position="297"/>
        <end position="307"/>
    </location>
</feature>
<evidence type="ECO:0000256" key="1">
    <source>
        <dbReference type="PROSITE-ProRule" id="PRU00042"/>
    </source>
</evidence>
<sequence>MIPKNSPRLGASFSFKDPKTGKPLTSWTCASIQNELQQMEKFSGIASCTELVSSLRESLMPSILHGWSSVLGHCAAAGTNLQTSSSEALKRSRSQASESTSGCEASAAEEKALDGSLKEATDFKKTFIDEIKTNIIEDRLNKFDMSINCQSPDNKAKNLLQQPTKNNGKRRVQCIKCLKTFCDKGALKIHNSAVHLKEMHKCTVDGCEMMFSSRRSRNRHSANPNPKLHTSTPQRHFDGFNTDNSHDSLQPSKADSLPFLPCSSEVINLNVQSPISQTSSENSTVAAAVAASFASSLNEKSTGASSGTRKRKSERPVKLTVDDDIKVREGDENFAESMVL</sequence>